<gene>
    <name evidence="2" type="primary">LOC118349303</name>
</gene>
<protein>
    <submittedName>
        <fullName evidence="2">Uncharacterized protein LOC118349303</fullName>
    </submittedName>
</protein>
<accession>A0A6P9F099</accession>
<dbReference type="OrthoDB" id="2014278at2759"/>
<dbReference type="AlphaFoldDB" id="A0A6P9F099"/>
<dbReference type="Pfam" id="PF05056">
    <property type="entry name" value="DUF674"/>
    <property type="match status" value="1"/>
</dbReference>
<keyword evidence="1" id="KW-1185">Reference proteome</keyword>
<proteinExistence type="predicted"/>
<name>A0A6P9F099_JUGRE</name>
<sequence>MAATKISLKLLIDKKRNRVLFAEVDKDFVDFLLQVFSLPIITVAGILKTEDTAGCLQSLYVSIENLSDTFIQRGVSKDLVMKLKLVMSALSGAIDCMHPWGGMI</sequence>
<reference evidence="2" key="1">
    <citation type="submission" date="2025-08" db="UniProtKB">
        <authorList>
            <consortium name="RefSeq"/>
        </authorList>
    </citation>
    <scope>IDENTIFICATION</scope>
    <source>
        <tissue evidence="2">Leaves</tissue>
    </source>
</reference>
<evidence type="ECO:0000313" key="1">
    <source>
        <dbReference type="Proteomes" id="UP000235220"/>
    </source>
</evidence>
<dbReference type="KEGG" id="jre:118349303"/>
<dbReference type="InterPro" id="IPR007750">
    <property type="entry name" value="DUF674"/>
</dbReference>
<dbReference type="RefSeq" id="XP_035549403.1">
    <property type="nucleotide sequence ID" value="XM_035693510.1"/>
</dbReference>
<dbReference type="PANTHER" id="PTHR33103">
    <property type="entry name" value="OS01G0153900 PROTEIN"/>
    <property type="match status" value="1"/>
</dbReference>
<dbReference type="InParanoid" id="A0A6P9F099"/>
<organism evidence="1 2">
    <name type="scientific">Juglans regia</name>
    <name type="common">English walnut</name>
    <dbReference type="NCBI Taxonomy" id="51240"/>
    <lineage>
        <taxon>Eukaryota</taxon>
        <taxon>Viridiplantae</taxon>
        <taxon>Streptophyta</taxon>
        <taxon>Embryophyta</taxon>
        <taxon>Tracheophyta</taxon>
        <taxon>Spermatophyta</taxon>
        <taxon>Magnoliopsida</taxon>
        <taxon>eudicotyledons</taxon>
        <taxon>Gunneridae</taxon>
        <taxon>Pentapetalae</taxon>
        <taxon>rosids</taxon>
        <taxon>fabids</taxon>
        <taxon>Fagales</taxon>
        <taxon>Juglandaceae</taxon>
        <taxon>Juglans</taxon>
    </lineage>
</organism>
<dbReference type="PANTHER" id="PTHR33103:SF114">
    <property type="entry name" value="DUF674 DOMAIN-CONTAINING PROTEIN"/>
    <property type="match status" value="1"/>
</dbReference>
<evidence type="ECO:0000313" key="2">
    <source>
        <dbReference type="RefSeq" id="XP_035549403.1"/>
    </source>
</evidence>
<dbReference type="GeneID" id="118349303"/>
<dbReference type="Proteomes" id="UP000235220">
    <property type="component" value="Chromosome 8"/>
</dbReference>